<dbReference type="PANTHER" id="PTHR45913:SF22">
    <property type="entry name" value="SCAN BOX DOMAIN-CONTAINING PROTEIN"/>
    <property type="match status" value="1"/>
</dbReference>
<sequence length="86" mass="10275">MQHEYDKFWILKREEYPAIWKEAKLLLMAFPTSYLVERGFSTVMVLLTKYRNRLDITGRGDLRLFLTKMEPDIRNPTALHQAHPSH</sequence>
<keyword evidence="2" id="KW-1185">Reference proteome</keyword>
<dbReference type="OrthoDB" id="6690226at2759"/>
<reference evidence="1" key="1">
    <citation type="submission" date="2021-10" db="EMBL/GenBank/DDBJ databases">
        <title>Tropical sea cucumber genome reveals ecological adaptation and Cuvierian tubules defense mechanism.</title>
        <authorList>
            <person name="Chen T."/>
        </authorList>
    </citation>
    <scope>NUCLEOTIDE SEQUENCE</scope>
    <source>
        <strain evidence="1">Nanhai2018</strain>
        <tissue evidence="1">Muscle</tissue>
    </source>
</reference>
<dbReference type="PANTHER" id="PTHR45913">
    <property type="entry name" value="EPM2A-INTERACTING PROTEIN 1"/>
    <property type="match status" value="1"/>
</dbReference>
<comment type="caution">
    <text evidence="1">The sequence shown here is derived from an EMBL/GenBank/DDBJ whole genome shotgun (WGS) entry which is preliminary data.</text>
</comment>
<name>A0A9Q1BEQ7_HOLLE</name>
<dbReference type="AlphaFoldDB" id="A0A9Q1BEQ7"/>
<evidence type="ECO:0000313" key="1">
    <source>
        <dbReference type="EMBL" id="KAJ8021902.1"/>
    </source>
</evidence>
<accession>A0A9Q1BEQ7</accession>
<gene>
    <name evidence="1" type="ORF">HOLleu_39235</name>
</gene>
<protein>
    <submittedName>
        <fullName evidence="1">SCAN domain-containing protein 3</fullName>
    </submittedName>
</protein>
<evidence type="ECO:0000313" key="2">
    <source>
        <dbReference type="Proteomes" id="UP001152320"/>
    </source>
</evidence>
<dbReference type="Proteomes" id="UP001152320">
    <property type="component" value="Chromosome 21"/>
</dbReference>
<dbReference type="EMBL" id="JAIZAY010000021">
    <property type="protein sequence ID" value="KAJ8021902.1"/>
    <property type="molecule type" value="Genomic_DNA"/>
</dbReference>
<proteinExistence type="predicted"/>
<organism evidence="1 2">
    <name type="scientific">Holothuria leucospilota</name>
    <name type="common">Black long sea cucumber</name>
    <name type="synonym">Mertensiothuria leucospilota</name>
    <dbReference type="NCBI Taxonomy" id="206669"/>
    <lineage>
        <taxon>Eukaryota</taxon>
        <taxon>Metazoa</taxon>
        <taxon>Echinodermata</taxon>
        <taxon>Eleutherozoa</taxon>
        <taxon>Echinozoa</taxon>
        <taxon>Holothuroidea</taxon>
        <taxon>Aspidochirotacea</taxon>
        <taxon>Aspidochirotida</taxon>
        <taxon>Holothuriidae</taxon>
        <taxon>Holothuria</taxon>
    </lineage>
</organism>